<sequence>MGRYVVKRCFHALIVLFLVATTVFFIMRVVGDPATLMLDANATVEEYEQLKENLGLNDPLPVQYVNFLKDMVTLDLGNSYRYKRPVIDMIGEALPHTLELVGLSMLVAIPLAMMVGIIAAVKRNSWLDNLLTALTITGRSMPTFWLGLLLMYLFAVVLKWLPPSGSGGFKYLILPAITLSMGLATSTVRLTRNSMLSVIRQDYMTTAKAKGVSPTQLLVGHGLRNSLVGVITMIALQVGNLLGGSIVVETVFSYPGIGRVLVTGILVYDYPVVQASIVIMAALFVGINLVVDLLYTVIDPRISVQ</sequence>
<name>A0A7G9B307_9FIRM</name>
<comment type="subcellular location">
    <subcellularLocation>
        <location evidence="1 7">Cell membrane</location>
        <topology evidence="1 7">Multi-pass membrane protein</topology>
    </subcellularLocation>
</comment>
<dbReference type="PANTHER" id="PTHR43163">
    <property type="entry name" value="DIPEPTIDE TRANSPORT SYSTEM PERMEASE PROTEIN DPPB-RELATED"/>
    <property type="match status" value="1"/>
</dbReference>
<dbReference type="GO" id="GO:0055085">
    <property type="term" value="P:transmembrane transport"/>
    <property type="evidence" value="ECO:0007669"/>
    <property type="project" value="InterPro"/>
</dbReference>
<evidence type="ECO:0000256" key="3">
    <source>
        <dbReference type="ARBA" id="ARBA00022475"/>
    </source>
</evidence>
<dbReference type="InterPro" id="IPR000515">
    <property type="entry name" value="MetI-like"/>
</dbReference>
<keyword evidence="6 7" id="KW-0472">Membrane</keyword>
<feature type="transmembrane region" description="Helical" evidence="7">
    <location>
        <begin position="12"/>
        <end position="31"/>
    </location>
</feature>
<gene>
    <name evidence="9" type="ORF">H8790_10845</name>
</gene>
<dbReference type="InterPro" id="IPR035906">
    <property type="entry name" value="MetI-like_sf"/>
</dbReference>
<keyword evidence="5 7" id="KW-1133">Transmembrane helix</keyword>
<dbReference type="RefSeq" id="WP_187332518.1">
    <property type="nucleotide sequence ID" value="NZ_CP060490.1"/>
</dbReference>
<proteinExistence type="inferred from homology"/>
<dbReference type="CDD" id="cd06261">
    <property type="entry name" value="TM_PBP2"/>
    <property type="match status" value="1"/>
</dbReference>
<reference evidence="9 10" key="1">
    <citation type="submission" date="2020-08" db="EMBL/GenBank/DDBJ databases">
        <authorList>
            <person name="Liu C."/>
            <person name="Sun Q."/>
        </authorList>
    </citation>
    <scope>NUCLEOTIDE SEQUENCE [LARGE SCALE GENOMIC DNA]</scope>
    <source>
        <strain evidence="9 10">NSJ-62</strain>
    </source>
</reference>
<evidence type="ECO:0000256" key="7">
    <source>
        <dbReference type="RuleBase" id="RU363032"/>
    </source>
</evidence>
<protein>
    <submittedName>
        <fullName evidence="9">ABC transporter permease</fullName>
    </submittedName>
</protein>
<dbReference type="PROSITE" id="PS50928">
    <property type="entry name" value="ABC_TM1"/>
    <property type="match status" value="1"/>
</dbReference>
<dbReference type="Gene3D" id="1.10.3720.10">
    <property type="entry name" value="MetI-like"/>
    <property type="match status" value="1"/>
</dbReference>
<feature type="transmembrane region" description="Helical" evidence="7">
    <location>
        <begin position="168"/>
        <end position="190"/>
    </location>
</feature>
<dbReference type="EMBL" id="CP060490">
    <property type="protein sequence ID" value="QNL43938.1"/>
    <property type="molecule type" value="Genomic_DNA"/>
</dbReference>
<dbReference type="InterPro" id="IPR045621">
    <property type="entry name" value="BPD_transp_1_N"/>
</dbReference>
<keyword evidence="3" id="KW-1003">Cell membrane</keyword>
<evidence type="ECO:0000256" key="2">
    <source>
        <dbReference type="ARBA" id="ARBA00022448"/>
    </source>
</evidence>
<dbReference type="Pfam" id="PF00528">
    <property type="entry name" value="BPD_transp_1"/>
    <property type="match status" value="1"/>
</dbReference>
<feature type="transmembrane region" description="Helical" evidence="7">
    <location>
        <begin position="272"/>
        <end position="295"/>
    </location>
</feature>
<dbReference type="Proteomes" id="UP000515960">
    <property type="component" value="Chromosome"/>
</dbReference>
<dbReference type="GO" id="GO:0005886">
    <property type="term" value="C:plasma membrane"/>
    <property type="evidence" value="ECO:0007669"/>
    <property type="project" value="UniProtKB-SubCell"/>
</dbReference>
<keyword evidence="2 7" id="KW-0813">Transport</keyword>
<feature type="transmembrane region" description="Helical" evidence="7">
    <location>
        <begin position="142"/>
        <end position="162"/>
    </location>
</feature>
<feature type="domain" description="ABC transmembrane type-1" evidence="8">
    <location>
        <begin position="94"/>
        <end position="291"/>
    </location>
</feature>
<dbReference type="Pfam" id="PF19300">
    <property type="entry name" value="BPD_transp_1_N"/>
    <property type="match status" value="1"/>
</dbReference>
<keyword evidence="4 7" id="KW-0812">Transmembrane</keyword>
<feature type="transmembrane region" description="Helical" evidence="7">
    <location>
        <begin position="100"/>
        <end position="121"/>
    </location>
</feature>
<evidence type="ECO:0000313" key="9">
    <source>
        <dbReference type="EMBL" id="QNL43938.1"/>
    </source>
</evidence>
<dbReference type="KEGG" id="ohi:H8790_10845"/>
<comment type="similarity">
    <text evidence="7">Belongs to the binding-protein-dependent transport system permease family.</text>
</comment>
<evidence type="ECO:0000313" key="10">
    <source>
        <dbReference type="Proteomes" id="UP000515960"/>
    </source>
</evidence>
<evidence type="ECO:0000256" key="6">
    <source>
        <dbReference type="ARBA" id="ARBA00023136"/>
    </source>
</evidence>
<feature type="transmembrane region" description="Helical" evidence="7">
    <location>
        <begin position="227"/>
        <end position="252"/>
    </location>
</feature>
<evidence type="ECO:0000256" key="5">
    <source>
        <dbReference type="ARBA" id="ARBA00022989"/>
    </source>
</evidence>
<dbReference type="AlphaFoldDB" id="A0A7G9B307"/>
<organism evidence="9 10">
    <name type="scientific">Oscillibacter hominis</name>
    <dbReference type="NCBI Taxonomy" id="2763056"/>
    <lineage>
        <taxon>Bacteria</taxon>
        <taxon>Bacillati</taxon>
        <taxon>Bacillota</taxon>
        <taxon>Clostridia</taxon>
        <taxon>Eubacteriales</taxon>
        <taxon>Oscillospiraceae</taxon>
        <taxon>Oscillibacter</taxon>
    </lineage>
</organism>
<evidence type="ECO:0000256" key="1">
    <source>
        <dbReference type="ARBA" id="ARBA00004651"/>
    </source>
</evidence>
<keyword evidence="10" id="KW-1185">Reference proteome</keyword>
<dbReference type="SUPFAM" id="SSF161098">
    <property type="entry name" value="MetI-like"/>
    <property type="match status" value="1"/>
</dbReference>
<accession>A0A7G9B307</accession>
<evidence type="ECO:0000259" key="8">
    <source>
        <dbReference type="PROSITE" id="PS50928"/>
    </source>
</evidence>
<dbReference type="PANTHER" id="PTHR43163:SF6">
    <property type="entry name" value="DIPEPTIDE TRANSPORT SYSTEM PERMEASE PROTEIN DPPB-RELATED"/>
    <property type="match status" value="1"/>
</dbReference>
<evidence type="ECO:0000256" key="4">
    <source>
        <dbReference type="ARBA" id="ARBA00022692"/>
    </source>
</evidence>